<dbReference type="InterPro" id="IPR001807">
    <property type="entry name" value="ClC"/>
</dbReference>
<keyword evidence="2" id="KW-0813">Transport</keyword>
<feature type="transmembrane region" description="Helical" evidence="8">
    <location>
        <begin position="372"/>
        <end position="390"/>
    </location>
</feature>
<feature type="transmembrane region" description="Helical" evidence="8">
    <location>
        <begin position="54"/>
        <end position="76"/>
    </location>
</feature>
<evidence type="ECO:0000256" key="2">
    <source>
        <dbReference type="ARBA" id="ARBA00022448"/>
    </source>
</evidence>
<evidence type="ECO:0000256" key="3">
    <source>
        <dbReference type="ARBA" id="ARBA00022692"/>
    </source>
</evidence>
<sequence length="551" mass="59434">MKEKYRYYLKNVTAPVLVYGAFTGLLVGTVVYFFKLGAEWLSEKSAEIYHAAQANPWLIFAVIGGAVVLAVAAYFLQLWASETKGGGIPRAEGVLRGVLTFRWFRTAVAVFVNSWISFFAGLPLGSEGPSVLLGTAIGGGTSKLPLSHDSWKRYIMTGGACAGFAVATVAPVTGILFALEEAHKRFTPMIFLMSVSSVVFGVAASYLWGMALGHPVTALFNVSQYMGQFEMKDIWVPLLLGVFVAAVACGYNLFVFKVGHVYDTKLKKVPQWAKLIVVFVLTAVIGLVAVGNFNGTDALYGGGGLISKLAANSGKTIVWTVILALFLIRFFTIAFATGSGATGGVFIPMLSIGALLGALCAELFVAMGMDSALYGTVVMLCMTSFMGAATRAPLTALVFMVECTWSFSNLFYVAITVFVSYLLCEIVKVEPLYDVLLERMVEKQNEGKTHKIVRANFVVAPDAFAVSKSVRDILWPANTKVGEIVASDSVKRMDDDGEKKLHAGDTLTVVVQTYDQKATFAELEQILGKQPTEPQAEVFFDSGETQSASQQ</sequence>
<protein>
    <submittedName>
        <fullName evidence="9">ClC family H(+)/Cl(-) exchange transporter</fullName>
    </submittedName>
</protein>
<evidence type="ECO:0000256" key="4">
    <source>
        <dbReference type="ARBA" id="ARBA00022989"/>
    </source>
</evidence>
<comment type="caution">
    <text evidence="9">The sequence shown here is derived from an EMBL/GenBank/DDBJ whole genome shotgun (WGS) entry which is preliminary data.</text>
</comment>
<keyword evidence="3 8" id="KW-0812">Transmembrane</keyword>
<evidence type="ECO:0000256" key="1">
    <source>
        <dbReference type="ARBA" id="ARBA00004141"/>
    </source>
</evidence>
<feature type="transmembrane region" description="Helical" evidence="8">
    <location>
        <begin position="397"/>
        <end position="423"/>
    </location>
</feature>
<dbReference type="CDD" id="cd01031">
    <property type="entry name" value="EriC"/>
    <property type="match status" value="1"/>
</dbReference>
<dbReference type="EMBL" id="DVHL01000018">
    <property type="protein sequence ID" value="HIR65730.1"/>
    <property type="molecule type" value="Genomic_DNA"/>
</dbReference>
<dbReference type="SUPFAM" id="SSF81340">
    <property type="entry name" value="Clc chloride channel"/>
    <property type="match status" value="1"/>
</dbReference>
<gene>
    <name evidence="9" type="ORF">IAC95_02420</name>
</gene>
<feature type="transmembrane region" description="Helical" evidence="8">
    <location>
        <begin position="275"/>
        <end position="296"/>
    </location>
</feature>
<proteinExistence type="predicted"/>
<dbReference type="Pfam" id="PF00654">
    <property type="entry name" value="Voltage_CLC"/>
    <property type="match status" value="1"/>
</dbReference>
<evidence type="ECO:0000313" key="10">
    <source>
        <dbReference type="Proteomes" id="UP000824200"/>
    </source>
</evidence>
<feature type="transmembrane region" description="Helical" evidence="8">
    <location>
        <begin position="12"/>
        <end position="34"/>
    </location>
</feature>
<evidence type="ECO:0000313" key="9">
    <source>
        <dbReference type="EMBL" id="HIR65730.1"/>
    </source>
</evidence>
<feature type="transmembrane region" description="Helical" evidence="8">
    <location>
        <begin position="345"/>
        <end position="366"/>
    </location>
</feature>
<dbReference type="PANTHER" id="PTHR45711">
    <property type="entry name" value="CHLORIDE CHANNEL PROTEIN"/>
    <property type="match status" value="1"/>
</dbReference>
<feature type="transmembrane region" description="Helical" evidence="8">
    <location>
        <begin position="234"/>
        <end position="254"/>
    </location>
</feature>
<dbReference type="AlphaFoldDB" id="A0A9D1E3T9"/>
<keyword evidence="4 8" id="KW-1133">Transmembrane helix</keyword>
<dbReference type="InterPro" id="IPR014743">
    <property type="entry name" value="Cl-channel_core"/>
</dbReference>
<feature type="transmembrane region" description="Helical" evidence="8">
    <location>
        <begin position="154"/>
        <end position="179"/>
    </location>
</feature>
<feature type="transmembrane region" description="Helical" evidence="8">
    <location>
        <begin position="316"/>
        <end position="338"/>
    </location>
</feature>
<feature type="transmembrane region" description="Helical" evidence="8">
    <location>
        <begin position="103"/>
        <end position="124"/>
    </location>
</feature>
<reference evidence="9" key="1">
    <citation type="submission" date="2020-10" db="EMBL/GenBank/DDBJ databases">
        <authorList>
            <person name="Gilroy R."/>
        </authorList>
    </citation>
    <scope>NUCLEOTIDE SEQUENCE</scope>
    <source>
        <strain evidence="9">CHK121-14286</strain>
    </source>
</reference>
<keyword evidence="6 8" id="KW-0472">Membrane</keyword>
<comment type="subcellular location">
    <subcellularLocation>
        <location evidence="1">Membrane</location>
        <topology evidence="1">Multi-pass membrane protein</topology>
    </subcellularLocation>
</comment>
<evidence type="ECO:0000256" key="8">
    <source>
        <dbReference type="SAM" id="Phobius"/>
    </source>
</evidence>
<name>A0A9D1E3T9_9BACT</name>
<keyword evidence="7" id="KW-0868">Chloride</keyword>
<reference evidence="9" key="2">
    <citation type="journal article" date="2021" name="PeerJ">
        <title>Extensive microbial diversity within the chicken gut microbiome revealed by metagenomics and culture.</title>
        <authorList>
            <person name="Gilroy R."/>
            <person name="Ravi A."/>
            <person name="Getino M."/>
            <person name="Pursley I."/>
            <person name="Horton D.L."/>
            <person name="Alikhan N.F."/>
            <person name="Baker D."/>
            <person name="Gharbi K."/>
            <person name="Hall N."/>
            <person name="Watson M."/>
            <person name="Adriaenssens E.M."/>
            <person name="Foster-Nyarko E."/>
            <person name="Jarju S."/>
            <person name="Secka A."/>
            <person name="Antonio M."/>
            <person name="Oren A."/>
            <person name="Chaudhuri R.R."/>
            <person name="La Ragione R."/>
            <person name="Hildebrand F."/>
            <person name="Pallen M.J."/>
        </authorList>
    </citation>
    <scope>NUCLEOTIDE SEQUENCE</scope>
    <source>
        <strain evidence="9">CHK121-14286</strain>
    </source>
</reference>
<feature type="transmembrane region" description="Helical" evidence="8">
    <location>
        <begin position="191"/>
        <end position="214"/>
    </location>
</feature>
<keyword evidence="5" id="KW-0406">Ion transport</keyword>
<accession>A0A9D1E3T9</accession>
<dbReference type="PRINTS" id="PR00762">
    <property type="entry name" value="CLCHANNEL"/>
</dbReference>
<evidence type="ECO:0000256" key="7">
    <source>
        <dbReference type="ARBA" id="ARBA00023214"/>
    </source>
</evidence>
<evidence type="ECO:0000256" key="5">
    <source>
        <dbReference type="ARBA" id="ARBA00023065"/>
    </source>
</evidence>
<dbReference type="GO" id="GO:0005247">
    <property type="term" value="F:voltage-gated chloride channel activity"/>
    <property type="evidence" value="ECO:0007669"/>
    <property type="project" value="TreeGrafter"/>
</dbReference>
<dbReference type="GO" id="GO:0005886">
    <property type="term" value="C:plasma membrane"/>
    <property type="evidence" value="ECO:0007669"/>
    <property type="project" value="TreeGrafter"/>
</dbReference>
<dbReference type="PANTHER" id="PTHR45711:SF6">
    <property type="entry name" value="CHLORIDE CHANNEL PROTEIN"/>
    <property type="match status" value="1"/>
</dbReference>
<evidence type="ECO:0000256" key="6">
    <source>
        <dbReference type="ARBA" id="ARBA00023136"/>
    </source>
</evidence>
<dbReference type="Proteomes" id="UP000824200">
    <property type="component" value="Unassembled WGS sequence"/>
</dbReference>
<dbReference type="Gene3D" id="1.10.3080.10">
    <property type="entry name" value="Clc chloride channel"/>
    <property type="match status" value="1"/>
</dbReference>
<organism evidence="9 10">
    <name type="scientific">Candidatus Fimimonas gallinarum</name>
    <dbReference type="NCBI Taxonomy" id="2840821"/>
    <lineage>
        <taxon>Bacteria</taxon>
        <taxon>Pseudomonadati</taxon>
        <taxon>Myxococcota</taxon>
        <taxon>Myxococcia</taxon>
        <taxon>Myxococcales</taxon>
        <taxon>Cystobacterineae</taxon>
        <taxon>Myxococcaceae</taxon>
        <taxon>Myxococcaceae incertae sedis</taxon>
        <taxon>Candidatus Fimimonas</taxon>
    </lineage>
</organism>